<dbReference type="Proteomes" id="UP001499947">
    <property type="component" value="Unassembled WGS sequence"/>
</dbReference>
<gene>
    <name evidence="3" type="ORF">GCM10009680_81270</name>
</gene>
<protein>
    <submittedName>
        <fullName evidence="3">LUD domain-containing protein</fullName>
    </submittedName>
</protein>
<comment type="caution">
    <text evidence="3">The sequence shown here is derived from an EMBL/GenBank/DDBJ whole genome shotgun (WGS) entry which is preliminary data.</text>
</comment>
<dbReference type="PANTHER" id="PTHR43682">
    <property type="entry name" value="LACTATE UTILIZATION PROTEIN C"/>
    <property type="match status" value="1"/>
</dbReference>
<sequence length="262" mass="27379">MTPQAPGSRNPGIESPQSTQGPGTQGPGTQAGTQGPGSRALIMARIRHALADVPRAETPDAVPVERTYHRVHGDRTPAETADLLAENLADYRAIVHRTDAPSLPALIARLLADRGATSVAVPPGLPDSWLSAVPDAVRRVPDTAELTPHDLDAVSSVVTACAVAIAETGTVVLDAAPDQGRRRITLVPDHHICVIRVPDQVVGSVPEGLERLDPARPLTWISGPSATSDIELDRVEGVHGPRTLEVILTGPPAGPETAGQSR</sequence>
<evidence type="ECO:0000256" key="1">
    <source>
        <dbReference type="SAM" id="MobiDB-lite"/>
    </source>
</evidence>
<evidence type="ECO:0000313" key="3">
    <source>
        <dbReference type="EMBL" id="GAA1727722.1"/>
    </source>
</evidence>
<keyword evidence="4" id="KW-1185">Reference proteome</keyword>
<accession>A0ABN2JIE7</accession>
<feature type="region of interest" description="Disordered" evidence="1">
    <location>
        <begin position="1"/>
        <end position="36"/>
    </location>
</feature>
<dbReference type="Pfam" id="PF02589">
    <property type="entry name" value="LUD_dom"/>
    <property type="match status" value="1"/>
</dbReference>
<feature type="domain" description="LUD" evidence="2">
    <location>
        <begin position="155"/>
        <end position="248"/>
    </location>
</feature>
<evidence type="ECO:0000259" key="2">
    <source>
        <dbReference type="Pfam" id="PF02589"/>
    </source>
</evidence>
<dbReference type="SUPFAM" id="SSF100950">
    <property type="entry name" value="NagB/RpiA/CoA transferase-like"/>
    <property type="match status" value="1"/>
</dbReference>
<name>A0ABN2JIE7_9ACTN</name>
<dbReference type="EMBL" id="BAAALR010000118">
    <property type="protein sequence ID" value="GAA1727722.1"/>
    <property type="molecule type" value="Genomic_DNA"/>
</dbReference>
<reference evidence="4" key="1">
    <citation type="journal article" date="2019" name="Int. J. Syst. Evol. Microbiol.">
        <title>The Global Catalogue of Microorganisms (GCM) 10K type strain sequencing project: providing services to taxonomists for standard genome sequencing and annotation.</title>
        <authorList>
            <consortium name="The Broad Institute Genomics Platform"/>
            <consortium name="The Broad Institute Genome Sequencing Center for Infectious Disease"/>
            <person name="Wu L."/>
            <person name="Ma J."/>
        </authorList>
    </citation>
    <scope>NUCLEOTIDE SEQUENCE [LARGE SCALE GENOMIC DNA]</scope>
    <source>
        <strain evidence="4">JCM 13244</strain>
    </source>
</reference>
<organism evidence="3 4">
    <name type="scientific">Streptomyces yatensis</name>
    <dbReference type="NCBI Taxonomy" id="155177"/>
    <lineage>
        <taxon>Bacteria</taxon>
        <taxon>Bacillati</taxon>
        <taxon>Actinomycetota</taxon>
        <taxon>Actinomycetes</taxon>
        <taxon>Kitasatosporales</taxon>
        <taxon>Streptomycetaceae</taxon>
        <taxon>Streptomyces</taxon>
        <taxon>Streptomyces violaceusniger group</taxon>
    </lineage>
</organism>
<evidence type="ECO:0000313" key="4">
    <source>
        <dbReference type="Proteomes" id="UP001499947"/>
    </source>
</evidence>
<dbReference type="InterPro" id="IPR003741">
    <property type="entry name" value="LUD_dom"/>
</dbReference>
<dbReference type="PANTHER" id="PTHR43682:SF1">
    <property type="entry name" value="LACTATE UTILIZATION PROTEIN C"/>
    <property type="match status" value="1"/>
</dbReference>
<dbReference type="InterPro" id="IPR037171">
    <property type="entry name" value="NagB/RpiA_transferase-like"/>
</dbReference>
<dbReference type="InterPro" id="IPR024185">
    <property type="entry name" value="FTHF_cligase-like_sf"/>
</dbReference>
<feature type="compositionally biased region" description="Low complexity" evidence="1">
    <location>
        <begin position="15"/>
        <end position="36"/>
    </location>
</feature>
<dbReference type="Gene3D" id="3.40.50.10420">
    <property type="entry name" value="NagB/RpiA/CoA transferase-like"/>
    <property type="match status" value="1"/>
</dbReference>
<proteinExistence type="predicted"/>